<dbReference type="PANTHER" id="PTHR45753">
    <property type="entry name" value="ORNITHINE CARBAMOYLTRANSFERASE, MITOCHONDRIAL"/>
    <property type="match status" value="1"/>
</dbReference>
<dbReference type="AlphaFoldDB" id="G5SKJ2"/>
<protein>
    <submittedName>
        <fullName evidence="5">Aspartate carbamoyltransferase</fullName>
    </submittedName>
</protein>
<dbReference type="GO" id="GO:0016597">
    <property type="term" value="F:amino acid binding"/>
    <property type="evidence" value="ECO:0007669"/>
    <property type="project" value="InterPro"/>
</dbReference>
<proteinExistence type="inferred from homology"/>
<evidence type="ECO:0000256" key="2">
    <source>
        <dbReference type="ARBA" id="ARBA00022679"/>
    </source>
</evidence>
<accession>G5SKJ2</accession>
<dbReference type="GO" id="GO:0006520">
    <property type="term" value="P:amino acid metabolic process"/>
    <property type="evidence" value="ECO:0007669"/>
    <property type="project" value="InterPro"/>
</dbReference>
<dbReference type="Gene3D" id="3.40.50.1370">
    <property type="entry name" value="Aspartate/ornithine carbamoyltransferase"/>
    <property type="match status" value="1"/>
</dbReference>
<dbReference type="PANTHER" id="PTHR45753:SF6">
    <property type="entry name" value="ASPARTATE CARBAMOYLTRANSFERASE"/>
    <property type="match status" value="1"/>
</dbReference>
<reference evidence="5 6" key="1">
    <citation type="journal article" date="2011" name="BMC Genomics">
        <title>Genome sequencing reveals diversification of virulence factor content and possible host adaptation in distinct subpopulations of Salmonella enterica.</title>
        <authorList>
            <person name="den Bakker H.C."/>
            <person name="Moreno Switt A.I."/>
            <person name="Govoni G."/>
            <person name="Cummings C.A."/>
            <person name="Ranieri M.L."/>
            <person name="Degoricija L."/>
            <person name="Hoelzer K."/>
            <person name="Rodriguez-Rivera L.D."/>
            <person name="Brown S."/>
            <person name="Bolchacova E."/>
            <person name="Furtado M.R."/>
            <person name="Wiedmann M."/>
        </authorList>
    </citation>
    <scope>NUCLEOTIDE SEQUENCE [LARGE SCALE GENOMIC DNA]</scope>
    <source>
        <strain evidence="5 6">A4-580</strain>
    </source>
</reference>
<gene>
    <name evidence="5" type="ORF">LTSEWAN_6339</name>
</gene>
<feature type="domain" description="Aspartate/ornithine carbamoyltransferase carbamoyl-P binding" evidence="4">
    <location>
        <begin position="8"/>
        <end position="110"/>
    </location>
</feature>
<evidence type="ECO:0000259" key="4">
    <source>
        <dbReference type="Pfam" id="PF02729"/>
    </source>
</evidence>
<dbReference type="FunFam" id="3.40.50.1370:FF:000001">
    <property type="entry name" value="Aspartate carbamoyltransferase"/>
    <property type="match status" value="1"/>
</dbReference>
<dbReference type="InterPro" id="IPR036901">
    <property type="entry name" value="Asp/Orn_carbamoylTrfase_sf"/>
</dbReference>
<dbReference type="GO" id="GO:0016743">
    <property type="term" value="F:carboxyl- or carbamoyltransferase activity"/>
    <property type="evidence" value="ECO:0007669"/>
    <property type="project" value="InterPro"/>
</dbReference>
<evidence type="ECO:0000313" key="5">
    <source>
        <dbReference type="EMBL" id="EHC97235.1"/>
    </source>
</evidence>
<name>G5SKJ2_SALET</name>
<dbReference type="SUPFAM" id="SSF53671">
    <property type="entry name" value="Aspartate/ornithine carbamoyltransferase"/>
    <property type="match status" value="1"/>
</dbReference>
<dbReference type="PRINTS" id="PR00101">
    <property type="entry name" value="ATCASE"/>
</dbReference>
<comment type="caution">
    <text evidence="5">The sequence shown here is derived from an EMBL/GenBank/DDBJ whole genome shotgun (WGS) entry which is preliminary data.</text>
</comment>
<dbReference type="PATRIC" id="fig|913086.3.peg.4927"/>
<dbReference type="GO" id="GO:0005829">
    <property type="term" value="C:cytosol"/>
    <property type="evidence" value="ECO:0007669"/>
    <property type="project" value="TreeGrafter"/>
</dbReference>
<keyword evidence="2 5" id="KW-0808">Transferase</keyword>
<dbReference type="InterPro" id="IPR006130">
    <property type="entry name" value="Asp/Orn_carbamoylTrfase"/>
</dbReference>
<evidence type="ECO:0000256" key="1">
    <source>
        <dbReference type="ARBA" id="ARBA00008896"/>
    </source>
</evidence>
<dbReference type="GO" id="GO:0006221">
    <property type="term" value="P:pyrimidine nucleotide biosynthetic process"/>
    <property type="evidence" value="ECO:0007669"/>
    <property type="project" value="UniProtKB-KW"/>
</dbReference>
<sequence>MANPLYQKHIISINDLSRDDLNLVLATAAKLKANPQPELLKHKVIASCFFEASTRTRLSFETSMHRLGASVVGFSDSANTSLGKKGETLADTISVISTYVDAIVMRHPQEGAVDA</sequence>
<comment type="similarity">
    <text evidence="1">Belongs to the aspartate/ornithine carbamoyltransferase superfamily. ATCase family.</text>
</comment>
<dbReference type="Pfam" id="PF02729">
    <property type="entry name" value="OTCace_N"/>
    <property type="match status" value="1"/>
</dbReference>
<evidence type="ECO:0000256" key="3">
    <source>
        <dbReference type="ARBA" id="ARBA00022975"/>
    </source>
</evidence>
<dbReference type="InterPro" id="IPR006132">
    <property type="entry name" value="Asp/Orn_carbamoyltranf_P-bd"/>
</dbReference>
<evidence type="ECO:0000313" key="6">
    <source>
        <dbReference type="Proteomes" id="UP000003536"/>
    </source>
</evidence>
<keyword evidence="3" id="KW-0665">Pyrimidine biosynthesis</keyword>
<dbReference type="PROSITE" id="PS00097">
    <property type="entry name" value="CARBAMOYLTRANSFERASE"/>
    <property type="match status" value="1"/>
</dbReference>
<dbReference type="Proteomes" id="UP000003536">
    <property type="component" value="Unassembled WGS sequence"/>
</dbReference>
<dbReference type="EMBL" id="AFCX01002057">
    <property type="protein sequence ID" value="EHC97235.1"/>
    <property type="molecule type" value="Genomic_DNA"/>
</dbReference>
<organism evidence="5 6">
    <name type="scientific">Salmonella enterica subsp. enterica serovar Wandsworth str. A4-580</name>
    <dbReference type="NCBI Taxonomy" id="913086"/>
    <lineage>
        <taxon>Bacteria</taxon>
        <taxon>Pseudomonadati</taxon>
        <taxon>Pseudomonadota</taxon>
        <taxon>Gammaproteobacteria</taxon>
        <taxon>Enterobacterales</taxon>
        <taxon>Enterobacteriaceae</taxon>
        <taxon>Salmonella</taxon>
    </lineage>
</organism>